<protein>
    <submittedName>
        <fullName evidence="1">Uncharacterized protein</fullName>
    </submittedName>
</protein>
<gene>
    <name evidence="1" type="ORF">DPMN_024233</name>
</gene>
<reference evidence="1" key="2">
    <citation type="submission" date="2020-11" db="EMBL/GenBank/DDBJ databases">
        <authorList>
            <person name="McCartney M.A."/>
            <person name="Auch B."/>
            <person name="Kono T."/>
            <person name="Mallez S."/>
            <person name="Becker A."/>
            <person name="Gohl D.M."/>
            <person name="Silverstein K.A.T."/>
            <person name="Koren S."/>
            <person name="Bechman K.B."/>
            <person name="Herman A."/>
            <person name="Abrahante J.E."/>
            <person name="Garbe J."/>
        </authorList>
    </citation>
    <scope>NUCLEOTIDE SEQUENCE</scope>
    <source>
        <strain evidence="1">Duluth1</strain>
        <tissue evidence="1">Whole animal</tissue>
    </source>
</reference>
<reference evidence="1" key="1">
    <citation type="journal article" date="2019" name="bioRxiv">
        <title>The Genome of the Zebra Mussel, Dreissena polymorpha: A Resource for Invasive Species Research.</title>
        <authorList>
            <person name="McCartney M.A."/>
            <person name="Auch B."/>
            <person name="Kono T."/>
            <person name="Mallez S."/>
            <person name="Zhang Y."/>
            <person name="Obille A."/>
            <person name="Becker A."/>
            <person name="Abrahante J.E."/>
            <person name="Garbe J."/>
            <person name="Badalamenti J.P."/>
            <person name="Herman A."/>
            <person name="Mangelson H."/>
            <person name="Liachko I."/>
            <person name="Sullivan S."/>
            <person name="Sone E.D."/>
            <person name="Koren S."/>
            <person name="Silverstein K.A.T."/>
            <person name="Beckman K.B."/>
            <person name="Gohl D.M."/>
        </authorList>
    </citation>
    <scope>NUCLEOTIDE SEQUENCE</scope>
    <source>
        <strain evidence="1">Duluth1</strain>
        <tissue evidence="1">Whole animal</tissue>
    </source>
</reference>
<accession>A0A9D4LNR3</accession>
<dbReference type="Proteomes" id="UP000828390">
    <property type="component" value="Unassembled WGS sequence"/>
</dbReference>
<organism evidence="1 2">
    <name type="scientific">Dreissena polymorpha</name>
    <name type="common">Zebra mussel</name>
    <name type="synonym">Mytilus polymorpha</name>
    <dbReference type="NCBI Taxonomy" id="45954"/>
    <lineage>
        <taxon>Eukaryota</taxon>
        <taxon>Metazoa</taxon>
        <taxon>Spiralia</taxon>
        <taxon>Lophotrochozoa</taxon>
        <taxon>Mollusca</taxon>
        <taxon>Bivalvia</taxon>
        <taxon>Autobranchia</taxon>
        <taxon>Heteroconchia</taxon>
        <taxon>Euheterodonta</taxon>
        <taxon>Imparidentia</taxon>
        <taxon>Neoheterodontei</taxon>
        <taxon>Myida</taxon>
        <taxon>Dreissenoidea</taxon>
        <taxon>Dreissenidae</taxon>
        <taxon>Dreissena</taxon>
    </lineage>
</organism>
<name>A0A9D4LNR3_DREPO</name>
<sequence>MFRRGRTRGKFGTALDAENNFELFKTENRGPPREIDVVKTCNTREAHEIIRVPAVIKTLEDAVRRESLAGCHGQITVIGRVLRVGIKGNGVCFAAYHQQALIALSQTF</sequence>
<dbReference type="EMBL" id="JAIWYP010000002">
    <property type="protein sequence ID" value="KAH3861306.1"/>
    <property type="molecule type" value="Genomic_DNA"/>
</dbReference>
<dbReference type="AlphaFoldDB" id="A0A9D4LNR3"/>
<proteinExistence type="predicted"/>
<evidence type="ECO:0000313" key="1">
    <source>
        <dbReference type="EMBL" id="KAH3861306.1"/>
    </source>
</evidence>
<comment type="caution">
    <text evidence="1">The sequence shown here is derived from an EMBL/GenBank/DDBJ whole genome shotgun (WGS) entry which is preliminary data.</text>
</comment>
<keyword evidence="2" id="KW-1185">Reference proteome</keyword>
<evidence type="ECO:0000313" key="2">
    <source>
        <dbReference type="Proteomes" id="UP000828390"/>
    </source>
</evidence>